<feature type="repeat" description="ANK" evidence="13">
    <location>
        <begin position="907"/>
        <end position="939"/>
    </location>
</feature>
<evidence type="ECO:0000256" key="4">
    <source>
        <dbReference type="ARBA" id="ARBA00022499"/>
    </source>
</evidence>
<feature type="compositionally biased region" description="Low complexity" evidence="14">
    <location>
        <begin position="1055"/>
        <end position="1083"/>
    </location>
</feature>
<feature type="region of interest" description="Disordered" evidence="14">
    <location>
        <begin position="309"/>
        <end position="371"/>
    </location>
</feature>
<dbReference type="STRING" id="32264.T1L073"/>
<feature type="compositionally biased region" description="Low complexity" evidence="14">
    <location>
        <begin position="187"/>
        <end position="203"/>
    </location>
</feature>
<feature type="compositionally biased region" description="Low complexity" evidence="14">
    <location>
        <begin position="309"/>
        <end position="347"/>
    </location>
</feature>
<evidence type="ECO:0000256" key="3">
    <source>
        <dbReference type="ARBA" id="ARBA00022483"/>
    </source>
</evidence>
<dbReference type="InterPro" id="IPR036770">
    <property type="entry name" value="Ankyrin_rpt-contain_sf"/>
</dbReference>
<feature type="compositionally biased region" description="Low complexity" evidence="14">
    <location>
        <begin position="812"/>
        <end position="821"/>
    </location>
</feature>
<dbReference type="Pfam" id="PF12796">
    <property type="entry name" value="Ank_2"/>
    <property type="match status" value="1"/>
</dbReference>
<dbReference type="EMBL" id="CAEY01000763">
    <property type="status" value="NOT_ANNOTATED_CDS"/>
    <property type="molecule type" value="Genomic_DNA"/>
</dbReference>
<evidence type="ECO:0000256" key="10">
    <source>
        <dbReference type="ARBA" id="ARBA00023242"/>
    </source>
</evidence>
<dbReference type="EnsemblMetazoa" id="tetur29g01440.1">
    <property type="protein sequence ID" value="tetur29g01440.1"/>
    <property type="gene ID" value="tetur29g01440"/>
</dbReference>
<comment type="subcellular location">
    <subcellularLocation>
        <location evidence="1">Nucleus</location>
    </subcellularLocation>
    <subcellularLocation>
        <location evidence="2">Target cell membrane</location>
    </subcellularLocation>
</comment>
<dbReference type="InterPro" id="IPR038227">
    <property type="entry name" value="PUFD_som_sf"/>
</dbReference>
<sequence length="1169" mass="128411">MADVMQNWCNKAANSVTKNIAHSWAPPPPSSLATPSTPPSGQQQQQLQQQLQQQQMYQHSQLQQQQLNDLTRRVAFPLSFPNHIDGPPSTPLFPLSHHYPTFVNHFHHLYSEPCCGISPFHHFGMPSSTSATSPCHQSDLFDYCKERSPHFNLNVNLKSSNGVGNSVISKNVLTNNNCDIKVGSTTSSPILSKSSSPIKSNHSLSRDNASETPIKKKVKVEDCSISNNHCTRDYKGVLNNNCSNLNSKIICKTDEDKCKKSDASVVISQSVETKFTPSSGDVICAQKQQLKQQQKQHLYQLQQQQQHQQSQQQQLQKHQQNQQNHQQHQPQPQQIQQQQQQQHQQRQSVIIRKDVKSEEKQSGNNDKKQTMHIELISSPQAEVNGSSAKSLTTLVKSTSSSKSEPFYPCSKSSATPTSTASTTCHQSEMFAYWKERRKKNANPNSNLYINLKTPNGVNGNSVITKNVILSDKCDSKVGSSTPATFLTSSTTSVPITKSTTITTPVTTSNIKQSASNLIETPVRKKVKTEESSLIANQFNVSCSISSSDSSSSNNNKLICSIADEKSKKLDSSVVISSKSVDSKLPAGCGEVLNCTKKQQQKHHQQQSVIIRKDGKAEEKQSGNVDKKQTMHIELVSSAQGETVNGSSAKSLLTLGKTSSIKKTKDLESTSLTGQNTVEPATTVTPVTVETSSPSETLPLAKQSTSNKSIAPLKSTSTTPTTPSSQRVRRRRFRSGLDMIRNAKSRKKAKQSNQSANVSNNSAVKSPNPNGAMFRLNGKMKDNEFIKRNNKVTFDDGSPLASTTSTSGSMRNSCGGSLSSSSLSSTSVPIEIKRIIVNKALGETILHRAARQGYTHIVRYCLATNTCDINARDNAGYTPLHECCSRGHLEIARALLEHGADIDSSATGGVRPFHDAVESDHIEIVRLLLSYGSDPTIATYTGSTPLKLARSSRMIQFLRGFIYDLTGEIPPHPEPEKSDRPVFPWKFTGSSRLLDLKESGFDVFDEESVPCEDENDDLNDLLLEISDTPHLPTYRIKSGSAVSIVRSACPPKSTKKSSSSINTTNNSKSNFNVTNGTTNNNNSKNNNLYTQNYLKLCDILKQMGLSKDQFFNKYVNIEILCLSTANLISNALTSCKSHHPSVEDTTQLSELVSLDDSIREILGIETLRVP</sequence>
<evidence type="ECO:0000313" key="16">
    <source>
        <dbReference type="Proteomes" id="UP000015104"/>
    </source>
</evidence>
<keyword evidence="11" id="KW-0472">Membrane</keyword>
<dbReference type="PANTHER" id="PTHR24117:SF9">
    <property type="entry name" value="BCL-6 COREPRESSOR PCGF1 BINDING DOMAIN-CONTAINING PROTEIN"/>
    <property type="match status" value="1"/>
</dbReference>
<feature type="region of interest" description="Disordered" evidence="14">
    <location>
        <begin position="398"/>
        <end position="420"/>
    </location>
</feature>
<feature type="compositionally biased region" description="Low complexity" evidence="14">
    <location>
        <begin position="31"/>
        <end position="45"/>
    </location>
</feature>
<accession>T1L073</accession>
<keyword evidence="13" id="KW-0040">ANK repeat</keyword>
<keyword evidence="9" id="KW-0638">Presynaptic neurotoxin</keyword>
<evidence type="ECO:0000313" key="15">
    <source>
        <dbReference type="EnsemblMetazoa" id="tetur29g01440.1"/>
    </source>
</evidence>
<keyword evidence="11" id="KW-1053">Target membrane</keyword>
<feature type="repeat" description="ANK" evidence="13">
    <location>
        <begin position="840"/>
        <end position="873"/>
    </location>
</feature>
<evidence type="ECO:0000256" key="13">
    <source>
        <dbReference type="PROSITE-ProRule" id="PRU00023"/>
    </source>
</evidence>
<evidence type="ECO:0000256" key="7">
    <source>
        <dbReference type="ARBA" id="ARBA00022737"/>
    </source>
</evidence>
<dbReference type="FunFam" id="1.25.40.20:FF:000032">
    <property type="entry name" value="BCL-6 corepressor isoform X1"/>
    <property type="match status" value="1"/>
</dbReference>
<feature type="compositionally biased region" description="Polar residues" evidence="14">
    <location>
        <begin position="799"/>
        <end position="811"/>
    </location>
</feature>
<keyword evidence="3" id="KW-0268">Exocytosis</keyword>
<evidence type="ECO:0000256" key="6">
    <source>
        <dbReference type="ARBA" id="ARBA00022553"/>
    </source>
</evidence>
<evidence type="ECO:0000256" key="9">
    <source>
        <dbReference type="ARBA" id="ARBA00023028"/>
    </source>
</evidence>
<evidence type="ECO:0000256" key="2">
    <source>
        <dbReference type="ARBA" id="ARBA00004175"/>
    </source>
</evidence>
<dbReference type="InterPro" id="IPR002110">
    <property type="entry name" value="Ankyrin_rpt"/>
</dbReference>
<dbReference type="GO" id="GO:0000122">
    <property type="term" value="P:negative regulation of transcription by RNA polymerase II"/>
    <property type="evidence" value="ECO:0007669"/>
    <property type="project" value="TreeGrafter"/>
</dbReference>
<dbReference type="HOGENOM" id="CLU_274337_0_0_1"/>
<dbReference type="AlphaFoldDB" id="T1L073"/>
<dbReference type="GO" id="GO:0044231">
    <property type="term" value="C:host cell presynaptic membrane"/>
    <property type="evidence" value="ECO:0007669"/>
    <property type="project" value="UniProtKB-KW"/>
</dbReference>
<dbReference type="Gene3D" id="1.25.40.20">
    <property type="entry name" value="Ankyrin repeat-containing domain"/>
    <property type="match status" value="1"/>
</dbReference>
<dbReference type="PRINTS" id="PR01415">
    <property type="entry name" value="ANKYRIN"/>
</dbReference>
<feature type="region of interest" description="Disordered" evidence="14">
    <location>
        <begin position="1050"/>
        <end position="1083"/>
    </location>
</feature>
<comment type="similarity">
    <text evidence="12">Belongs to the BCOR family.</text>
</comment>
<feature type="compositionally biased region" description="Basic and acidic residues" evidence="14">
    <location>
        <begin position="351"/>
        <end position="371"/>
    </location>
</feature>
<feature type="repeat" description="ANK" evidence="13">
    <location>
        <begin position="874"/>
        <end position="906"/>
    </location>
</feature>
<protein>
    <submittedName>
        <fullName evidence="15">Uncharacterized protein</fullName>
    </submittedName>
</protein>
<keyword evidence="4" id="KW-1017">Isopeptide bond</keyword>
<feature type="region of interest" description="Disordered" evidence="14">
    <location>
        <begin position="20"/>
        <end position="45"/>
    </location>
</feature>
<evidence type="ECO:0000256" key="14">
    <source>
        <dbReference type="SAM" id="MobiDB-lite"/>
    </source>
</evidence>
<keyword evidence="10" id="KW-0539">Nucleus</keyword>
<feature type="region of interest" description="Disordered" evidence="14">
    <location>
        <begin position="187"/>
        <end position="212"/>
    </location>
</feature>
<keyword evidence="9" id="KW-0528">Neurotoxin</keyword>
<organism evidence="15 16">
    <name type="scientific">Tetranychus urticae</name>
    <name type="common">Two-spotted spider mite</name>
    <dbReference type="NCBI Taxonomy" id="32264"/>
    <lineage>
        <taxon>Eukaryota</taxon>
        <taxon>Metazoa</taxon>
        <taxon>Ecdysozoa</taxon>
        <taxon>Arthropoda</taxon>
        <taxon>Chelicerata</taxon>
        <taxon>Arachnida</taxon>
        <taxon>Acari</taxon>
        <taxon>Acariformes</taxon>
        <taxon>Trombidiformes</taxon>
        <taxon>Prostigmata</taxon>
        <taxon>Eleutherengona</taxon>
        <taxon>Raphignathae</taxon>
        <taxon>Tetranychoidea</taxon>
        <taxon>Tetranychidae</taxon>
        <taxon>Tetranychus</taxon>
    </lineage>
</organism>
<feature type="compositionally biased region" description="Low complexity" evidence="14">
    <location>
        <begin position="750"/>
        <end position="769"/>
    </location>
</feature>
<dbReference type="GO" id="GO:0044218">
    <property type="term" value="C:other organism cell membrane"/>
    <property type="evidence" value="ECO:0007669"/>
    <property type="project" value="UniProtKB-KW"/>
</dbReference>
<dbReference type="SMART" id="SM00248">
    <property type="entry name" value="ANK"/>
    <property type="match status" value="3"/>
</dbReference>
<proteinExistence type="inferred from homology"/>
<feature type="region of interest" description="Disordered" evidence="14">
    <location>
        <begin position="665"/>
        <end position="772"/>
    </location>
</feature>
<evidence type="ECO:0000256" key="8">
    <source>
        <dbReference type="ARBA" id="ARBA00022843"/>
    </source>
</evidence>
<dbReference type="SUPFAM" id="SSF48403">
    <property type="entry name" value="Ankyrin repeat"/>
    <property type="match status" value="1"/>
</dbReference>
<keyword evidence="7" id="KW-0677">Repeat</keyword>
<dbReference type="GO" id="GO:0003714">
    <property type="term" value="F:transcription corepressor activity"/>
    <property type="evidence" value="ECO:0007669"/>
    <property type="project" value="TreeGrafter"/>
</dbReference>
<dbReference type="PROSITE" id="PS50297">
    <property type="entry name" value="ANK_REP_REGION"/>
    <property type="match status" value="2"/>
</dbReference>
<keyword evidence="16" id="KW-1185">Reference proteome</keyword>
<keyword evidence="6" id="KW-0597">Phosphoprotein</keyword>
<keyword evidence="8" id="KW-0832">Ubl conjugation</keyword>
<feature type="region of interest" description="Disordered" evidence="14">
    <location>
        <begin position="793"/>
        <end position="821"/>
    </location>
</feature>
<evidence type="ECO:0000256" key="5">
    <source>
        <dbReference type="ARBA" id="ARBA00022537"/>
    </source>
</evidence>
<reference evidence="15" key="2">
    <citation type="submission" date="2015-06" db="UniProtKB">
        <authorList>
            <consortium name="EnsemblMetazoa"/>
        </authorList>
    </citation>
    <scope>IDENTIFICATION</scope>
</reference>
<dbReference type="Pfam" id="PF00023">
    <property type="entry name" value="Ank"/>
    <property type="match status" value="1"/>
</dbReference>
<dbReference type="Gene3D" id="3.10.260.40">
    <property type="entry name" value="BCL-6 corepressor, PCGF1 binding domain"/>
    <property type="match status" value="1"/>
</dbReference>
<dbReference type="InterPro" id="IPR047144">
    <property type="entry name" value="BCOR-like"/>
</dbReference>
<evidence type="ECO:0000256" key="1">
    <source>
        <dbReference type="ARBA" id="ARBA00004123"/>
    </source>
</evidence>
<feature type="compositionally biased region" description="Low complexity" evidence="14">
    <location>
        <begin position="714"/>
        <end position="725"/>
    </location>
</feature>
<dbReference type="GO" id="GO:0005634">
    <property type="term" value="C:nucleus"/>
    <property type="evidence" value="ECO:0007669"/>
    <property type="project" value="UniProtKB-SubCell"/>
</dbReference>
<name>T1L073_TETUR</name>
<keyword evidence="5" id="KW-1052">Target cell membrane</keyword>
<dbReference type="GO" id="GO:0006887">
    <property type="term" value="P:exocytosis"/>
    <property type="evidence" value="ECO:0007669"/>
    <property type="project" value="UniProtKB-KW"/>
</dbReference>
<dbReference type="eggNOG" id="ENOG502RZ5N">
    <property type="taxonomic scope" value="Eukaryota"/>
</dbReference>
<reference evidence="16" key="1">
    <citation type="submission" date="2011-08" db="EMBL/GenBank/DDBJ databases">
        <authorList>
            <person name="Rombauts S."/>
        </authorList>
    </citation>
    <scope>NUCLEOTIDE SEQUENCE</scope>
    <source>
        <strain evidence="16">London</strain>
    </source>
</reference>
<dbReference type="PROSITE" id="PS50088">
    <property type="entry name" value="ANK_REPEAT"/>
    <property type="match status" value="3"/>
</dbReference>
<evidence type="ECO:0000256" key="11">
    <source>
        <dbReference type="ARBA" id="ARBA00023298"/>
    </source>
</evidence>
<evidence type="ECO:0000256" key="12">
    <source>
        <dbReference type="ARBA" id="ARBA00034703"/>
    </source>
</evidence>
<keyword evidence="9" id="KW-0800">Toxin</keyword>
<dbReference type="Proteomes" id="UP000015104">
    <property type="component" value="Unassembled WGS sequence"/>
</dbReference>
<feature type="compositionally biased region" description="Low complexity" evidence="14">
    <location>
        <begin position="676"/>
        <end position="696"/>
    </location>
</feature>
<dbReference type="PANTHER" id="PTHR24117">
    <property type="entry name" value="AGAP007537-PB"/>
    <property type="match status" value="1"/>
</dbReference>